<proteinExistence type="predicted"/>
<dbReference type="InterPro" id="IPR001129">
    <property type="entry name" value="Membr-assoc_MAPEG"/>
</dbReference>
<evidence type="ECO:0000313" key="7">
    <source>
        <dbReference type="Proteomes" id="UP001193035"/>
    </source>
</evidence>
<evidence type="ECO:0000256" key="3">
    <source>
        <dbReference type="ARBA" id="ARBA00022989"/>
    </source>
</evidence>
<dbReference type="Proteomes" id="UP001193035">
    <property type="component" value="Unassembled WGS sequence"/>
</dbReference>
<sequence length="161" mass="17286">MQKRAVILTGMAAGALWAFAVVGVPQQLDLPFLPLPMALPLAFLLPGLVMTAMVGRLAQRRFFDDAIIDGESFARGTAAEIDQRVLTNTAEQLVLALAIWPFAALTLGGGVAIALGLSFGLTRVLFWIGYHRSPPLRGFGFAATFYPTVLAALWSLTAWLV</sequence>
<dbReference type="EMBL" id="VCPD01000003">
    <property type="protein sequence ID" value="TMV07869.1"/>
    <property type="molecule type" value="Genomic_DNA"/>
</dbReference>
<evidence type="ECO:0000256" key="2">
    <source>
        <dbReference type="ARBA" id="ARBA00022692"/>
    </source>
</evidence>
<protein>
    <submittedName>
        <fullName evidence="6">MAPEG family protein</fullName>
    </submittedName>
</protein>
<name>A0ABY2WYD5_9RHOB</name>
<dbReference type="RefSeq" id="WP_138841895.1">
    <property type="nucleotide sequence ID" value="NZ_VCPD01000003.1"/>
</dbReference>
<organism evidence="6 7">
    <name type="scientific">Ruegeria sediminis</name>
    <dbReference type="NCBI Taxonomy" id="2583820"/>
    <lineage>
        <taxon>Bacteria</taxon>
        <taxon>Pseudomonadati</taxon>
        <taxon>Pseudomonadota</taxon>
        <taxon>Alphaproteobacteria</taxon>
        <taxon>Rhodobacterales</taxon>
        <taxon>Roseobacteraceae</taxon>
        <taxon>Ruegeria</taxon>
    </lineage>
</organism>
<reference evidence="6 7" key="1">
    <citation type="submission" date="2019-05" db="EMBL/GenBank/DDBJ databases">
        <title>Ruegeria sp. nov., isolated from tidal flat.</title>
        <authorList>
            <person name="Kim W."/>
        </authorList>
    </citation>
    <scope>NUCLEOTIDE SEQUENCE [LARGE SCALE GENOMIC DNA]</scope>
    <source>
        <strain evidence="6 7">CAU 1488</strain>
    </source>
</reference>
<keyword evidence="7" id="KW-1185">Reference proteome</keyword>
<dbReference type="Gene3D" id="1.20.120.550">
    <property type="entry name" value="Membrane associated eicosanoid/glutathione metabolism-like domain"/>
    <property type="match status" value="1"/>
</dbReference>
<comment type="subcellular location">
    <subcellularLocation>
        <location evidence="1">Membrane</location>
    </subcellularLocation>
</comment>
<dbReference type="SUPFAM" id="SSF161084">
    <property type="entry name" value="MAPEG domain-like"/>
    <property type="match status" value="1"/>
</dbReference>
<feature type="transmembrane region" description="Helical" evidence="5">
    <location>
        <begin position="30"/>
        <end position="54"/>
    </location>
</feature>
<feature type="transmembrane region" description="Helical" evidence="5">
    <location>
        <begin position="139"/>
        <end position="160"/>
    </location>
</feature>
<dbReference type="InterPro" id="IPR023352">
    <property type="entry name" value="MAPEG-like_dom_sf"/>
</dbReference>
<evidence type="ECO:0000256" key="1">
    <source>
        <dbReference type="ARBA" id="ARBA00004370"/>
    </source>
</evidence>
<keyword evidence="2 5" id="KW-0812">Transmembrane</keyword>
<evidence type="ECO:0000313" key="6">
    <source>
        <dbReference type="EMBL" id="TMV07869.1"/>
    </source>
</evidence>
<keyword evidence="4 5" id="KW-0472">Membrane</keyword>
<keyword evidence="3 5" id="KW-1133">Transmembrane helix</keyword>
<accession>A0ABY2WYD5</accession>
<feature type="transmembrane region" description="Helical" evidence="5">
    <location>
        <begin position="93"/>
        <end position="119"/>
    </location>
</feature>
<gene>
    <name evidence="6" type="ORF">FGK63_10445</name>
</gene>
<dbReference type="Pfam" id="PF01124">
    <property type="entry name" value="MAPEG"/>
    <property type="match status" value="1"/>
</dbReference>
<evidence type="ECO:0000256" key="5">
    <source>
        <dbReference type="SAM" id="Phobius"/>
    </source>
</evidence>
<comment type="caution">
    <text evidence="6">The sequence shown here is derived from an EMBL/GenBank/DDBJ whole genome shotgun (WGS) entry which is preliminary data.</text>
</comment>
<evidence type="ECO:0000256" key="4">
    <source>
        <dbReference type="ARBA" id="ARBA00023136"/>
    </source>
</evidence>